<feature type="domain" description="RRM" evidence="7">
    <location>
        <begin position="235"/>
        <end position="312"/>
    </location>
</feature>
<dbReference type="SUPFAM" id="SSF54928">
    <property type="entry name" value="RNA-binding domain, RBD"/>
    <property type="match status" value="2"/>
</dbReference>
<sequence>MQSYKSGQVSAQLFTKKATSKQNGLANLFTPKKATKPVAKSIQKSPKKDAEDPVKKVSTPSKHLTKSPSKQTLQELPPPYVHETLLKQKSEKGKSPVKASLKRKQQNDNDERDEIQRKRPRRDRLRSKQNDSRTIFVGNCPLSADRKALKSLFKEFGDIESIRFRCAPPADPNLPRRAVVITKSFHEQCQNYVAYIVYKEEADAQKALVRNGYLLDGLHLRVDISTMSKKHDKKRSIFVGNLPFDVTEEDLYSHFEDCGEIKNVRLVRDRRTSLGKGIGYVQFDSKDSVSLALKLNKTKVRGRELRVMVCTNKPDKQEKKDSKKPGSGKKLKIKEKKPTFAPSNSTTASFNDKFKLKREKRLRKIKKKKELEKKLENQPLASVHPRKIAKKSKAKPKAGNKFKQGGKKGKKVGGQKGNKLLGKGKGQKGKQGKVTKRKS</sequence>
<comment type="similarity">
    <text evidence="2">Belongs to the RRM RBM34 family.</text>
</comment>
<dbReference type="GO" id="GO:0005730">
    <property type="term" value="C:nucleolus"/>
    <property type="evidence" value="ECO:0007669"/>
    <property type="project" value="UniProtKB-SubCell"/>
</dbReference>
<evidence type="ECO:0000313" key="8">
    <source>
        <dbReference type="EMBL" id="RUS76497.1"/>
    </source>
</evidence>
<organism evidence="8 9">
    <name type="scientific">Elysia chlorotica</name>
    <name type="common">Eastern emerald elysia</name>
    <name type="synonym">Sea slug</name>
    <dbReference type="NCBI Taxonomy" id="188477"/>
    <lineage>
        <taxon>Eukaryota</taxon>
        <taxon>Metazoa</taxon>
        <taxon>Spiralia</taxon>
        <taxon>Lophotrochozoa</taxon>
        <taxon>Mollusca</taxon>
        <taxon>Gastropoda</taxon>
        <taxon>Heterobranchia</taxon>
        <taxon>Euthyneura</taxon>
        <taxon>Panpulmonata</taxon>
        <taxon>Sacoglossa</taxon>
        <taxon>Placobranchoidea</taxon>
        <taxon>Plakobranchidae</taxon>
        <taxon>Elysia</taxon>
    </lineage>
</organism>
<feature type="compositionally biased region" description="Basic and acidic residues" evidence="6">
    <location>
        <begin position="105"/>
        <end position="117"/>
    </location>
</feature>
<dbReference type="InterPro" id="IPR000504">
    <property type="entry name" value="RRM_dom"/>
</dbReference>
<dbReference type="PANTHER" id="PTHR23236:SF25">
    <property type="entry name" value="RNA-BINDING PROTEIN 34"/>
    <property type="match status" value="1"/>
</dbReference>
<dbReference type="Proteomes" id="UP000271974">
    <property type="component" value="Unassembled WGS sequence"/>
</dbReference>
<feature type="domain" description="RRM" evidence="7">
    <location>
        <begin position="133"/>
        <end position="227"/>
    </location>
</feature>
<feature type="compositionally biased region" description="Basic residues" evidence="6">
    <location>
        <begin position="326"/>
        <end position="335"/>
    </location>
</feature>
<feature type="compositionally biased region" description="Polar residues" evidence="6">
    <location>
        <begin position="341"/>
        <end position="350"/>
    </location>
</feature>
<feature type="compositionally biased region" description="Basic residues" evidence="6">
    <location>
        <begin position="425"/>
        <end position="439"/>
    </location>
</feature>
<dbReference type="Pfam" id="PF00076">
    <property type="entry name" value="RRM_1"/>
    <property type="match status" value="2"/>
</dbReference>
<keyword evidence="4" id="KW-0539">Nucleus</keyword>
<evidence type="ECO:0000256" key="1">
    <source>
        <dbReference type="ARBA" id="ARBA00004604"/>
    </source>
</evidence>
<dbReference type="CDD" id="cd12394">
    <property type="entry name" value="RRM1_RBM34"/>
    <property type="match status" value="1"/>
</dbReference>
<gene>
    <name evidence="8" type="ORF">EGW08_015751</name>
</gene>
<dbReference type="InterPro" id="IPR034221">
    <property type="entry name" value="RBM34_RRM2"/>
</dbReference>
<dbReference type="SMART" id="SM00360">
    <property type="entry name" value="RRM"/>
    <property type="match status" value="2"/>
</dbReference>
<protein>
    <recommendedName>
        <fullName evidence="7">RRM domain-containing protein</fullName>
    </recommendedName>
</protein>
<dbReference type="STRING" id="188477.A0A3S0ZFL7"/>
<dbReference type="PROSITE" id="PS50102">
    <property type="entry name" value="RRM"/>
    <property type="match status" value="2"/>
</dbReference>
<dbReference type="InterPro" id="IPR035979">
    <property type="entry name" value="RBD_domain_sf"/>
</dbReference>
<feature type="compositionally biased region" description="Basic and acidic residues" evidence="6">
    <location>
        <begin position="46"/>
        <end position="55"/>
    </location>
</feature>
<name>A0A3S0ZFL7_ELYCH</name>
<dbReference type="CDD" id="cd12395">
    <property type="entry name" value="RRM2_RBM34"/>
    <property type="match status" value="1"/>
</dbReference>
<evidence type="ECO:0000256" key="3">
    <source>
        <dbReference type="ARBA" id="ARBA00022884"/>
    </source>
</evidence>
<keyword evidence="9" id="KW-1185">Reference proteome</keyword>
<evidence type="ECO:0000256" key="5">
    <source>
        <dbReference type="PROSITE-ProRule" id="PRU00176"/>
    </source>
</evidence>
<accession>A0A3S0ZFL7</accession>
<feature type="compositionally biased region" description="Basic residues" evidence="6">
    <location>
        <begin position="355"/>
        <end position="368"/>
    </location>
</feature>
<feature type="compositionally biased region" description="Basic residues" evidence="6">
    <location>
        <begin position="384"/>
        <end position="413"/>
    </location>
</feature>
<dbReference type="Gene3D" id="3.30.70.330">
    <property type="match status" value="2"/>
</dbReference>
<comment type="subcellular location">
    <subcellularLocation>
        <location evidence="1">Nucleus</location>
        <location evidence="1">Nucleolus</location>
    </subcellularLocation>
</comment>
<feature type="region of interest" description="Disordered" evidence="6">
    <location>
        <begin position="17"/>
        <end position="132"/>
    </location>
</feature>
<feature type="region of interest" description="Disordered" evidence="6">
    <location>
        <begin position="311"/>
        <end position="439"/>
    </location>
</feature>
<keyword evidence="3 5" id="KW-0694">RNA-binding</keyword>
<reference evidence="8 9" key="1">
    <citation type="submission" date="2019-01" db="EMBL/GenBank/DDBJ databases">
        <title>A draft genome assembly of the solar-powered sea slug Elysia chlorotica.</title>
        <authorList>
            <person name="Cai H."/>
            <person name="Li Q."/>
            <person name="Fang X."/>
            <person name="Li J."/>
            <person name="Curtis N.E."/>
            <person name="Altenburger A."/>
            <person name="Shibata T."/>
            <person name="Feng M."/>
            <person name="Maeda T."/>
            <person name="Schwartz J.A."/>
            <person name="Shigenobu S."/>
            <person name="Lundholm N."/>
            <person name="Nishiyama T."/>
            <person name="Yang H."/>
            <person name="Hasebe M."/>
            <person name="Li S."/>
            <person name="Pierce S.K."/>
            <person name="Wang J."/>
        </authorList>
    </citation>
    <scope>NUCLEOTIDE SEQUENCE [LARGE SCALE GENOMIC DNA]</scope>
    <source>
        <strain evidence="8">EC2010</strain>
        <tissue evidence="8">Whole organism of an adult</tissue>
    </source>
</reference>
<evidence type="ECO:0000313" key="9">
    <source>
        <dbReference type="Proteomes" id="UP000271974"/>
    </source>
</evidence>
<comment type="caution">
    <text evidence="8">The sequence shown here is derived from an EMBL/GenBank/DDBJ whole genome shotgun (WGS) entry which is preliminary data.</text>
</comment>
<evidence type="ECO:0000259" key="7">
    <source>
        <dbReference type="PROSITE" id="PS50102"/>
    </source>
</evidence>
<feature type="compositionally biased region" description="Polar residues" evidence="6">
    <location>
        <begin position="58"/>
        <end position="74"/>
    </location>
</feature>
<dbReference type="GO" id="GO:0003723">
    <property type="term" value="F:RNA binding"/>
    <property type="evidence" value="ECO:0007669"/>
    <property type="project" value="UniProtKB-UniRule"/>
</dbReference>
<dbReference type="OrthoDB" id="442677at2759"/>
<proteinExistence type="inferred from homology"/>
<dbReference type="InterPro" id="IPR012677">
    <property type="entry name" value="Nucleotide-bd_a/b_plait_sf"/>
</dbReference>
<dbReference type="PANTHER" id="PTHR23236">
    <property type="entry name" value="EUKARYOTIC TRANSLATION INITIATION FACTOR 4B/4H"/>
    <property type="match status" value="1"/>
</dbReference>
<evidence type="ECO:0000256" key="2">
    <source>
        <dbReference type="ARBA" id="ARBA00007077"/>
    </source>
</evidence>
<evidence type="ECO:0000256" key="6">
    <source>
        <dbReference type="SAM" id="MobiDB-lite"/>
    </source>
</evidence>
<feature type="compositionally biased region" description="Basic and acidic residues" evidence="6">
    <location>
        <begin position="313"/>
        <end position="324"/>
    </location>
</feature>
<dbReference type="EMBL" id="RQTK01000658">
    <property type="protein sequence ID" value="RUS76497.1"/>
    <property type="molecule type" value="Genomic_DNA"/>
</dbReference>
<dbReference type="AlphaFoldDB" id="A0A3S0ZFL7"/>
<evidence type="ECO:0000256" key="4">
    <source>
        <dbReference type="ARBA" id="ARBA00023242"/>
    </source>
</evidence>
<feature type="compositionally biased region" description="Basic and acidic residues" evidence="6">
    <location>
        <begin position="84"/>
        <end position="94"/>
    </location>
</feature>